<feature type="compositionally biased region" description="Acidic residues" evidence="1">
    <location>
        <begin position="300"/>
        <end position="322"/>
    </location>
</feature>
<accession>A0A163LTD7</accession>
<evidence type="ECO:0000256" key="1">
    <source>
        <dbReference type="SAM" id="MobiDB-lite"/>
    </source>
</evidence>
<feature type="compositionally biased region" description="Polar residues" evidence="1">
    <location>
        <begin position="379"/>
        <end position="393"/>
    </location>
</feature>
<name>A0A163LTD7_ABSGL</name>
<evidence type="ECO:0000313" key="4">
    <source>
        <dbReference type="Proteomes" id="UP000078561"/>
    </source>
</evidence>
<keyword evidence="4" id="KW-1185">Reference proteome</keyword>
<feature type="compositionally biased region" description="Acidic residues" evidence="1">
    <location>
        <begin position="396"/>
        <end position="430"/>
    </location>
</feature>
<organism evidence="3">
    <name type="scientific">Absidia glauca</name>
    <name type="common">Pin mould</name>
    <dbReference type="NCBI Taxonomy" id="4829"/>
    <lineage>
        <taxon>Eukaryota</taxon>
        <taxon>Fungi</taxon>
        <taxon>Fungi incertae sedis</taxon>
        <taxon>Mucoromycota</taxon>
        <taxon>Mucoromycotina</taxon>
        <taxon>Mucoromycetes</taxon>
        <taxon>Mucorales</taxon>
        <taxon>Cunninghamellaceae</taxon>
        <taxon>Absidia</taxon>
    </lineage>
</organism>
<protein>
    <recommendedName>
        <fullName evidence="2">Heterokaryon incompatibility domain-containing protein</fullName>
    </recommendedName>
</protein>
<feature type="compositionally biased region" description="Acidic residues" evidence="1">
    <location>
        <begin position="193"/>
        <end position="210"/>
    </location>
</feature>
<feature type="domain" description="Heterokaryon incompatibility" evidence="2">
    <location>
        <begin position="215"/>
        <end position="259"/>
    </location>
</feature>
<feature type="region of interest" description="Disordered" evidence="1">
    <location>
        <begin position="1"/>
        <end position="73"/>
    </location>
</feature>
<gene>
    <name evidence="3" type="primary">ABSGL_01821.1 scaffold 2358</name>
</gene>
<evidence type="ECO:0000259" key="2">
    <source>
        <dbReference type="Pfam" id="PF06985"/>
    </source>
</evidence>
<evidence type="ECO:0000313" key="3">
    <source>
        <dbReference type="EMBL" id="SAL96418.1"/>
    </source>
</evidence>
<feature type="region of interest" description="Disordered" evidence="1">
    <location>
        <begin position="163"/>
        <end position="213"/>
    </location>
</feature>
<proteinExistence type="predicted"/>
<dbReference type="AlphaFoldDB" id="A0A163LTD7"/>
<dbReference type="OrthoDB" id="2299886at2759"/>
<sequence>MNNTAHPPPSKPSDEQKALPADPSETTPTTKKDDPVATKRAAVPISSAKKRSDVAEASTAVSESGPKIDIDKPSKEDRKEFEIVLVDMVASVISQKLVCVKRNMYDEDPDFSYACVSYRWGEVDEQIALTPDYNAHITSFSLDDLLIVCQQILNWSSDGGLVEEVEESEEEAEGDEEAEGADVECGEGVKGEEDTEADNQEEEEEEEDWDEQHHYSETTIQYLWVDAISVDQMDVAHKKATIHRMTEIYSQAKVIVAVPDLHRSHLFDNPASAECLSLISKYGRRFCRHITMDCWYHEEEENEEESVDGEEQEQQEEEDSTETETLHDDSGESPVPKHRGFRQFLKETIYHHSDSNTEGKLDDEKTIGDLSVGSGGGSQISLATKDIQSSTNGPTEPEEQDEATEEQSGEADGEDGEEESEEGEEEEEEERLCLCTDDMTEEEAVAYYKAANLLEWMVRDWSNRVWVISEYSIGRHSNMKLWFVSICYDNYSTRPRQLFDMFNPDSPILYNELLEERPLLNIFLNSKATRNEDRFVAMLPLFREFKQYVTSNALSTWNITDMVSVRLRLLRIVSFKEKLAILLSCTLPSFISDIILPSFATAYKPLNLNWAIELSQKESMIKELDLEEDGTMDYMRVTVPWSRTFTESAVQHDLDVSTTALSKLGLDSANIVTVFIPITVHDERTNHTLGIKLFGDRSKNKWIILHRMVDLVDVLPTTPHADTAPSSPHEDHPHPHPPHRSASLDTLWSDKHEADQVFHIY</sequence>
<dbReference type="InterPro" id="IPR010730">
    <property type="entry name" value="HET"/>
</dbReference>
<feature type="region of interest" description="Disordered" evidence="1">
    <location>
        <begin position="719"/>
        <end position="746"/>
    </location>
</feature>
<dbReference type="Proteomes" id="UP000078561">
    <property type="component" value="Unassembled WGS sequence"/>
</dbReference>
<feature type="region of interest" description="Disordered" evidence="1">
    <location>
        <begin position="350"/>
        <end position="431"/>
    </location>
</feature>
<dbReference type="InParanoid" id="A0A163LTD7"/>
<dbReference type="EMBL" id="LT551028">
    <property type="protein sequence ID" value="SAL96418.1"/>
    <property type="molecule type" value="Genomic_DNA"/>
</dbReference>
<reference evidence="3" key="1">
    <citation type="submission" date="2016-04" db="EMBL/GenBank/DDBJ databases">
        <authorList>
            <person name="Evans L.H."/>
            <person name="Alamgir A."/>
            <person name="Owens N."/>
            <person name="Weber N.D."/>
            <person name="Virtaneva K."/>
            <person name="Barbian K."/>
            <person name="Babar A."/>
            <person name="Rosenke K."/>
        </authorList>
    </citation>
    <scope>NUCLEOTIDE SEQUENCE [LARGE SCALE GENOMIC DNA]</scope>
    <source>
        <strain evidence="3">CBS 101.48</strain>
    </source>
</reference>
<feature type="compositionally biased region" description="Pro residues" evidence="1">
    <location>
        <begin position="1"/>
        <end position="11"/>
    </location>
</feature>
<feature type="compositionally biased region" description="Acidic residues" evidence="1">
    <location>
        <begin position="163"/>
        <end position="185"/>
    </location>
</feature>
<feature type="compositionally biased region" description="Basic and acidic residues" evidence="1">
    <location>
        <begin position="350"/>
        <end position="367"/>
    </location>
</feature>
<dbReference type="Pfam" id="PF06985">
    <property type="entry name" value="HET"/>
    <property type="match status" value="1"/>
</dbReference>
<feature type="region of interest" description="Disordered" evidence="1">
    <location>
        <begin position="300"/>
        <end position="338"/>
    </location>
</feature>